<proteinExistence type="predicted"/>
<evidence type="ECO:0000313" key="1">
    <source>
        <dbReference type="EMBL" id="MDH1181318.1"/>
    </source>
</evidence>
<sequence length="419" mass="46887">MAVVSGPDDPGVISREAGDKTKGFRFQKLRAAIRFLTRTEANRDGLVHCAMELLEDSVLIDGSDKALITGEENKFYGSGLSFNSSAIKNTLVAFLDLYFTFQRSSDVKLGIYASAIVANERISAEVRAALGLEAKQAQYGILKKLVGDQALTHEELRIAFALTKTEYENQYKNNKGGFFPLLQSMPLEEFDTFLKNMDWSISNETNETLEEDALHAIRNSRYFNYRHKGLENYLLASLLNELEKRSGKPSPTDRLLNTDTLRSIFNEMLLGSNSAVETRVDDPACEQWDGVATNDFRNLQEKILAVCPNFSTAKLKTLARVCGLARSVEPEGQREMKGMLRRILDVCETELLSMSSQASMTEKEVLDAIDYLSKVAENHLASLRGSYRYRARDHHTVKGAVLTLFDDCYLALDEAPDGN</sequence>
<dbReference type="Proteomes" id="UP001158644">
    <property type="component" value="Unassembled WGS sequence"/>
</dbReference>
<protein>
    <recommendedName>
        <fullName evidence="3">CD-NTase associated protein 4-like DNA endonuclease domain-containing protein</fullName>
    </recommendedName>
</protein>
<accession>A0ABD4Z0L6</accession>
<gene>
    <name evidence="1" type="ORF">N5C72_24860</name>
</gene>
<evidence type="ECO:0008006" key="3">
    <source>
        <dbReference type="Google" id="ProtNLM"/>
    </source>
</evidence>
<dbReference type="AlphaFoldDB" id="A0ABD4Z0L6"/>
<evidence type="ECO:0000313" key="2">
    <source>
        <dbReference type="Proteomes" id="UP001158644"/>
    </source>
</evidence>
<reference evidence="1 2" key="1">
    <citation type="submission" date="2022-09" db="EMBL/GenBank/DDBJ databases">
        <title>Intensive care unit water sources are persistently colonized with multi-drug resistant bacteria and are the site of extensive horizontal gene transfer of antibiotic resistance genes.</title>
        <authorList>
            <person name="Diorio-Toth L."/>
        </authorList>
    </citation>
    <scope>NUCLEOTIDE SEQUENCE [LARGE SCALE GENOMIC DNA]</scope>
    <source>
        <strain evidence="1 2">GD03967</strain>
    </source>
</reference>
<organism evidence="1 2">
    <name type="scientific">Achromobacter mucicolens</name>
    <dbReference type="NCBI Taxonomy" id="1389922"/>
    <lineage>
        <taxon>Bacteria</taxon>
        <taxon>Pseudomonadati</taxon>
        <taxon>Pseudomonadota</taxon>
        <taxon>Betaproteobacteria</taxon>
        <taxon>Burkholderiales</taxon>
        <taxon>Alcaligenaceae</taxon>
        <taxon>Achromobacter</taxon>
    </lineage>
</organism>
<dbReference type="RefSeq" id="WP_279992012.1">
    <property type="nucleotide sequence ID" value="NZ_JAOBZK010000052.1"/>
</dbReference>
<comment type="caution">
    <text evidence="1">The sequence shown here is derived from an EMBL/GenBank/DDBJ whole genome shotgun (WGS) entry which is preliminary data.</text>
</comment>
<name>A0ABD4Z0L6_9BURK</name>
<dbReference type="EMBL" id="JAOBZK010000052">
    <property type="protein sequence ID" value="MDH1181318.1"/>
    <property type="molecule type" value="Genomic_DNA"/>
</dbReference>